<dbReference type="EMBL" id="CP086717">
    <property type="protein sequence ID" value="WOO82909.1"/>
    <property type="molecule type" value="Genomic_DNA"/>
</dbReference>
<proteinExistence type="predicted"/>
<feature type="chain" id="PRO_5042150215" evidence="1">
    <location>
        <begin position="19"/>
        <end position="211"/>
    </location>
</feature>
<sequence length="211" mass="23089">MLVYSLLMAAHCITSAAASWASAGWQAPKYDPAPLGAPACPTGASASPQVPCIGPGYSPLDNVGITFPKAGDYWVANGSAAAEWSLPRLGRNGSEEVFQMMLYNRNASILPSYVILQNYVNYSNFSTISERKIESLQIAPATGYWAVLATSRQKDVNDQRYNRLWSRYQVWCSSDEFEIKPPGTLQRLPGNYSHINDPYQYPTGPSAAGRP</sequence>
<evidence type="ECO:0000256" key="1">
    <source>
        <dbReference type="SAM" id="SignalP"/>
    </source>
</evidence>
<dbReference type="AlphaFoldDB" id="A0AAF0YDN8"/>
<organism evidence="2 3">
    <name type="scientific">Vanrija pseudolonga</name>
    <dbReference type="NCBI Taxonomy" id="143232"/>
    <lineage>
        <taxon>Eukaryota</taxon>
        <taxon>Fungi</taxon>
        <taxon>Dikarya</taxon>
        <taxon>Basidiomycota</taxon>
        <taxon>Agaricomycotina</taxon>
        <taxon>Tremellomycetes</taxon>
        <taxon>Trichosporonales</taxon>
        <taxon>Trichosporonaceae</taxon>
        <taxon>Vanrija</taxon>
    </lineage>
</organism>
<keyword evidence="1" id="KW-0732">Signal</keyword>
<dbReference type="Proteomes" id="UP000827549">
    <property type="component" value="Chromosome 4"/>
</dbReference>
<evidence type="ECO:0000313" key="2">
    <source>
        <dbReference type="EMBL" id="WOO82909.1"/>
    </source>
</evidence>
<gene>
    <name evidence="2" type="ORF">LOC62_04G006389</name>
</gene>
<name>A0AAF0YDN8_9TREE</name>
<dbReference type="GeneID" id="87809612"/>
<protein>
    <submittedName>
        <fullName evidence="2">Uncharacterized protein</fullName>
    </submittedName>
</protein>
<feature type="signal peptide" evidence="1">
    <location>
        <begin position="1"/>
        <end position="18"/>
    </location>
</feature>
<evidence type="ECO:0000313" key="3">
    <source>
        <dbReference type="Proteomes" id="UP000827549"/>
    </source>
</evidence>
<accession>A0AAF0YDN8</accession>
<dbReference type="RefSeq" id="XP_062628941.1">
    <property type="nucleotide sequence ID" value="XM_062772957.1"/>
</dbReference>
<reference evidence="2" key="1">
    <citation type="submission" date="2023-10" db="EMBL/GenBank/DDBJ databases">
        <authorList>
            <person name="Noh H."/>
        </authorList>
    </citation>
    <scope>NUCLEOTIDE SEQUENCE</scope>
    <source>
        <strain evidence="2">DUCC4014</strain>
    </source>
</reference>
<keyword evidence="3" id="KW-1185">Reference proteome</keyword>